<dbReference type="GO" id="GO:0000978">
    <property type="term" value="F:RNA polymerase II cis-regulatory region sequence-specific DNA binding"/>
    <property type="evidence" value="ECO:0007669"/>
    <property type="project" value="TreeGrafter"/>
</dbReference>
<evidence type="ECO:0000259" key="8">
    <source>
        <dbReference type="PROSITE" id="PS50071"/>
    </source>
</evidence>
<evidence type="ECO:0000313" key="11">
    <source>
        <dbReference type="WBParaSite" id="HNAJ_0001006601-mRNA-1"/>
    </source>
</evidence>
<dbReference type="PROSITE" id="PS00027">
    <property type="entry name" value="HOMEOBOX_1"/>
    <property type="match status" value="1"/>
</dbReference>
<dbReference type="Pfam" id="PF00046">
    <property type="entry name" value="Homeodomain"/>
    <property type="match status" value="1"/>
</dbReference>
<dbReference type="AlphaFoldDB" id="A0A0R3TR70"/>
<protein>
    <submittedName>
        <fullName evidence="11">Homeobox domain-containing protein</fullName>
    </submittedName>
</protein>
<feature type="domain" description="Homeobox" evidence="8">
    <location>
        <begin position="120"/>
        <end position="180"/>
    </location>
</feature>
<feature type="region of interest" description="Disordered" evidence="7">
    <location>
        <begin position="180"/>
        <end position="221"/>
    </location>
</feature>
<dbReference type="PANTHER" id="PTHR24339:SF28">
    <property type="entry name" value="E5-RELATED"/>
    <property type="match status" value="1"/>
</dbReference>
<dbReference type="InterPro" id="IPR009057">
    <property type="entry name" value="Homeodomain-like_sf"/>
</dbReference>
<dbReference type="OrthoDB" id="6159439at2759"/>
<accession>A0A0R3TR70</accession>
<dbReference type="PRINTS" id="PR00024">
    <property type="entry name" value="HOMEOBOX"/>
</dbReference>
<keyword evidence="3 5" id="KW-0371">Homeobox</keyword>
<dbReference type="InterPro" id="IPR050877">
    <property type="entry name" value="EMX-VAX-Noto_Homeobox_TFs"/>
</dbReference>
<keyword evidence="4 5" id="KW-0539">Nucleus</keyword>
<dbReference type="GO" id="GO:0030182">
    <property type="term" value="P:neuron differentiation"/>
    <property type="evidence" value="ECO:0007669"/>
    <property type="project" value="TreeGrafter"/>
</dbReference>
<dbReference type="WBParaSite" id="HNAJ_0001006601-mRNA-1">
    <property type="protein sequence ID" value="HNAJ_0001006601-mRNA-1"/>
    <property type="gene ID" value="HNAJ_0001006601"/>
</dbReference>
<dbReference type="Gene3D" id="1.10.10.60">
    <property type="entry name" value="Homeodomain-like"/>
    <property type="match status" value="1"/>
</dbReference>
<proteinExistence type="predicted"/>
<evidence type="ECO:0000313" key="9">
    <source>
        <dbReference type="EMBL" id="VDO07088.1"/>
    </source>
</evidence>
<feature type="DNA-binding region" description="Homeobox" evidence="5">
    <location>
        <begin position="122"/>
        <end position="181"/>
    </location>
</feature>
<dbReference type="GO" id="GO:0005634">
    <property type="term" value="C:nucleus"/>
    <property type="evidence" value="ECO:0007669"/>
    <property type="project" value="UniProtKB-SubCell"/>
</dbReference>
<keyword evidence="2 5" id="KW-0238">DNA-binding</keyword>
<sequence length="292" mass="32599">MAGFSVENLISSAGTHSNTSLGSGLSQCPQIRTQTTSPGFTENCKRDFSEIIRIFNNNQMEALSLPMAPLHNSGFINHIPSVERNLRPEMIGRYYSPIPTVFSFGTLFSDAIAQGMRPYRKAKRIRTAFSPTQLLRLESAFEVNHYVVGQERKRLAESLDLTETQVKVWFQNRRTKHKRLNTERDGDTNQIQDENGENEGCANATDSATPSPSPSVADHQRDFPEGRFLATTSPPLRHFEDNVLNLSTASRPSPASISNPSVSPTSISTLMDNQMLMHLMQFAQMHRVDPSS</sequence>
<evidence type="ECO:0000256" key="6">
    <source>
        <dbReference type="RuleBase" id="RU000682"/>
    </source>
</evidence>
<dbReference type="STRING" id="102285.A0A0R3TR70"/>
<feature type="region of interest" description="Disordered" evidence="7">
    <location>
        <begin position="16"/>
        <end position="39"/>
    </location>
</feature>
<dbReference type="PANTHER" id="PTHR24339">
    <property type="entry name" value="HOMEOBOX PROTEIN EMX-RELATED"/>
    <property type="match status" value="1"/>
</dbReference>
<dbReference type="GO" id="GO:0000981">
    <property type="term" value="F:DNA-binding transcription factor activity, RNA polymerase II-specific"/>
    <property type="evidence" value="ECO:0007669"/>
    <property type="project" value="InterPro"/>
</dbReference>
<dbReference type="InterPro" id="IPR020479">
    <property type="entry name" value="HD_metazoa"/>
</dbReference>
<comment type="subcellular location">
    <subcellularLocation>
        <location evidence="1 5 6">Nucleus</location>
    </subcellularLocation>
</comment>
<name>A0A0R3TR70_RODNA</name>
<reference evidence="9 10" key="2">
    <citation type="submission" date="2018-11" db="EMBL/GenBank/DDBJ databases">
        <authorList>
            <consortium name="Pathogen Informatics"/>
        </authorList>
    </citation>
    <scope>NUCLEOTIDE SEQUENCE [LARGE SCALE GENOMIC DNA]</scope>
</reference>
<keyword evidence="10" id="KW-1185">Reference proteome</keyword>
<dbReference type="FunFam" id="1.10.10.60:FF:000081">
    <property type="entry name" value="Empty spiracles homeobox 2"/>
    <property type="match status" value="1"/>
</dbReference>
<dbReference type="Proteomes" id="UP000278807">
    <property type="component" value="Unassembled WGS sequence"/>
</dbReference>
<organism evidence="11">
    <name type="scientific">Rodentolepis nana</name>
    <name type="common">Dwarf tapeworm</name>
    <name type="synonym">Hymenolepis nana</name>
    <dbReference type="NCBI Taxonomy" id="102285"/>
    <lineage>
        <taxon>Eukaryota</taxon>
        <taxon>Metazoa</taxon>
        <taxon>Spiralia</taxon>
        <taxon>Lophotrochozoa</taxon>
        <taxon>Platyhelminthes</taxon>
        <taxon>Cestoda</taxon>
        <taxon>Eucestoda</taxon>
        <taxon>Cyclophyllidea</taxon>
        <taxon>Hymenolepididae</taxon>
        <taxon>Rodentolepis</taxon>
    </lineage>
</organism>
<dbReference type="SUPFAM" id="SSF46689">
    <property type="entry name" value="Homeodomain-like"/>
    <property type="match status" value="1"/>
</dbReference>
<dbReference type="PROSITE" id="PS50071">
    <property type="entry name" value="HOMEOBOX_2"/>
    <property type="match status" value="1"/>
</dbReference>
<evidence type="ECO:0000256" key="4">
    <source>
        <dbReference type="ARBA" id="ARBA00023242"/>
    </source>
</evidence>
<evidence type="ECO:0000256" key="3">
    <source>
        <dbReference type="ARBA" id="ARBA00023155"/>
    </source>
</evidence>
<dbReference type="InterPro" id="IPR001356">
    <property type="entry name" value="HD"/>
</dbReference>
<evidence type="ECO:0000256" key="5">
    <source>
        <dbReference type="PROSITE-ProRule" id="PRU00108"/>
    </source>
</evidence>
<evidence type="ECO:0000256" key="2">
    <source>
        <dbReference type="ARBA" id="ARBA00023125"/>
    </source>
</evidence>
<gene>
    <name evidence="9" type="ORF">HNAJ_LOCUS10061</name>
</gene>
<dbReference type="GO" id="GO:0007420">
    <property type="term" value="P:brain development"/>
    <property type="evidence" value="ECO:0007669"/>
    <property type="project" value="TreeGrafter"/>
</dbReference>
<evidence type="ECO:0000256" key="1">
    <source>
        <dbReference type="ARBA" id="ARBA00004123"/>
    </source>
</evidence>
<dbReference type="SMART" id="SM00389">
    <property type="entry name" value="HOX"/>
    <property type="match status" value="1"/>
</dbReference>
<dbReference type="CDD" id="cd00086">
    <property type="entry name" value="homeodomain"/>
    <property type="match status" value="1"/>
</dbReference>
<dbReference type="EMBL" id="UZAE01012863">
    <property type="protein sequence ID" value="VDO07088.1"/>
    <property type="molecule type" value="Genomic_DNA"/>
</dbReference>
<reference evidence="11" key="1">
    <citation type="submission" date="2017-02" db="UniProtKB">
        <authorList>
            <consortium name="WormBaseParasite"/>
        </authorList>
    </citation>
    <scope>IDENTIFICATION</scope>
</reference>
<dbReference type="InterPro" id="IPR017970">
    <property type="entry name" value="Homeobox_CS"/>
</dbReference>
<evidence type="ECO:0000313" key="10">
    <source>
        <dbReference type="Proteomes" id="UP000278807"/>
    </source>
</evidence>
<evidence type="ECO:0000256" key="7">
    <source>
        <dbReference type="SAM" id="MobiDB-lite"/>
    </source>
</evidence>